<name>A0A2K1KHL8_PHYPA</name>
<evidence type="ECO:0008006" key="7">
    <source>
        <dbReference type="Google" id="ProtNLM"/>
    </source>
</evidence>
<keyword evidence="3" id="KW-0862">Zinc</keyword>
<sequence>MVIHNAEVLVDGMLGGVYQRSYNFRGRKSAQLHAFNNFFLSPSNLPMSRDEFSGFLMLDKELLIEAGSGKQEVEQVMQICDKAKHCDPRQYHYSRTAYLDFRKESYRRGDACKYAHRVFKCWLHPAQY</sequence>
<evidence type="ECO:0000313" key="6">
    <source>
        <dbReference type="Proteomes" id="UP000006727"/>
    </source>
</evidence>
<protein>
    <recommendedName>
        <fullName evidence="7">C3H1-type domain-containing protein</fullName>
    </recommendedName>
</protein>
<dbReference type="EMBL" id="ABEU02000006">
    <property type="protein sequence ID" value="PNR53280.1"/>
    <property type="molecule type" value="Genomic_DNA"/>
</dbReference>
<dbReference type="InParanoid" id="A0A2K1KHL8"/>
<keyword evidence="2" id="KW-0863">Zinc-finger</keyword>
<dbReference type="GO" id="GO:0008270">
    <property type="term" value="F:zinc ion binding"/>
    <property type="evidence" value="ECO:0007669"/>
    <property type="project" value="UniProtKB-KW"/>
</dbReference>
<accession>A0A2K1KHL8</accession>
<dbReference type="PANTHER" id="PTHR14493:SF50">
    <property type="entry name" value="RING FINGER PROTEIN UNKEMPT"/>
    <property type="match status" value="1"/>
</dbReference>
<dbReference type="Gramene" id="Pp3c6_29810V3.1">
    <property type="protein sequence ID" value="Pp3c6_29810V3.1"/>
    <property type="gene ID" value="Pp3c6_29810"/>
</dbReference>
<evidence type="ECO:0000256" key="1">
    <source>
        <dbReference type="ARBA" id="ARBA00022723"/>
    </source>
</evidence>
<evidence type="ECO:0000256" key="3">
    <source>
        <dbReference type="ARBA" id="ARBA00022833"/>
    </source>
</evidence>
<reference evidence="4 6" key="2">
    <citation type="journal article" date="2018" name="Plant J.">
        <title>The Physcomitrella patens chromosome-scale assembly reveals moss genome structure and evolution.</title>
        <authorList>
            <person name="Lang D."/>
            <person name="Ullrich K.K."/>
            <person name="Murat F."/>
            <person name="Fuchs J."/>
            <person name="Jenkins J."/>
            <person name="Haas F.B."/>
            <person name="Piednoel M."/>
            <person name="Gundlach H."/>
            <person name="Van Bel M."/>
            <person name="Meyberg R."/>
            <person name="Vives C."/>
            <person name="Morata J."/>
            <person name="Symeonidi A."/>
            <person name="Hiss M."/>
            <person name="Muchero W."/>
            <person name="Kamisugi Y."/>
            <person name="Saleh O."/>
            <person name="Blanc G."/>
            <person name="Decker E.L."/>
            <person name="van Gessel N."/>
            <person name="Grimwood J."/>
            <person name="Hayes R.D."/>
            <person name="Graham S.W."/>
            <person name="Gunter L.E."/>
            <person name="McDaniel S.F."/>
            <person name="Hoernstein S.N.W."/>
            <person name="Larsson A."/>
            <person name="Li F.W."/>
            <person name="Perroud P.F."/>
            <person name="Phillips J."/>
            <person name="Ranjan P."/>
            <person name="Rokshar D.S."/>
            <person name="Rothfels C.J."/>
            <person name="Schneider L."/>
            <person name="Shu S."/>
            <person name="Stevenson D.W."/>
            <person name="Thummler F."/>
            <person name="Tillich M."/>
            <person name="Villarreal Aguilar J.C."/>
            <person name="Widiez T."/>
            <person name="Wong G.K."/>
            <person name="Wymore A."/>
            <person name="Zhang Y."/>
            <person name="Zimmer A.D."/>
            <person name="Quatrano R.S."/>
            <person name="Mayer K.F.X."/>
            <person name="Goodstein D."/>
            <person name="Casacuberta J.M."/>
            <person name="Vandepoele K."/>
            <person name="Reski R."/>
            <person name="Cuming A.C."/>
            <person name="Tuskan G.A."/>
            <person name="Maumus F."/>
            <person name="Salse J."/>
            <person name="Schmutz J."/>
            <person name="Rensing S.A."/>
        </authorList>
    </citation>
    <scope>NUCLEOTIDE SEQUENCE [LARGE SCALE GENOMIC DNA]</scope>
    <source>
        <strain evidence="5 6">cv. Gransden 2004</strain>
    </source>
</reference>
<dbReference type="AlphaFoldDB" id="A0A2K1KHL8"/>
<gene>
    <name evidence="4" type="ORF">PHYPA_009656</name>
</gene>
<keyword evidence="1" id="KW-0479">Metal-binding</keyword>
<reference evidence="5" key="3">
    <citation type="submission" date="2020-12" db="UniProtKB">
        <authorList>
            <consortium name="EnsemblPlants"/>
        </authorList>
    </citation>
    <scope>IDENTIFICATION</scope>
</reference>
<organism evidence="4">
    <name type="scientific">Physcomitrium patens</name>
    <name type="common">Spreading-leaved earth moss</name>
    <name type="synonym">Physcomitrella patens</name>
    <dbReference type="NCBI Taxonomy" id="3218"/>
    <lineage>
        <taxon>Eukaryota</taxon>
        <taxon>Viridiplantae</taxon>
        <taxon>Streptophyta</taxon>
        <taxon>Embryophyta</taxon>
        <taxon>Bryophyta</taxon>
        <taxon>Bryophytina</taxon>
        <taxon>Bryopsida</taxon>
        <taxon>Funariidae</taxon>
        <taxon>Funariales</taxon>
        <taxon>Funariaceae</taxon>
        <taxon>Physcomitrium</taxon>
    </lineage>
</organism>
<dbReference type="PaxDb" id="3218-PP1S117_188V6.2"/>
<proteinExistence type="predicted"/>
<evidence type="ECO:0000313" key="4">
    <source>
        <dbReference type="EMBL" id="PNR53280.1"/>
    </source>
</evidence>
<evidence type="ECO:0000256" key="2">
    <source>
        <dbReference type="ARBA" id="ARBA00022771"/>
    </source>
</evidence>
<dbReference type="EnsemblPlants" id="Pp3c6_29810V3.1">
    <property type="protein sequence ID" value="Pp3c6_29810V3.1"/>
    <property type="gene ID" value="Pp3c6_29810"/>
</dbReference>
<evidence type="ECO:0000313" key="5">
    <source>
        <dbReference type="EnsemblPlants" id="Pp3c6_29810V3.1"/>
    </source>
</evidence>
<reference evidence="4 6" key="1">
    <citation type="journal article" date="2008" name="Science">
        <title>The Physcomitrella genome reveals evolutionary insights into the conquest of land by plants.</title>
        <authorList>
            <person name="Rensing S."/>
            <person name="Lang D."/>
            <person name="Zimmer A."/>
            <person name="Terry A."/>
            <person name="Salamov A."/>
            <person name="Shapiro H."/>
            <person name="Nishiyama T."/>
            <person name="Perroud P.-F."/>
            <person name="Lindquist E."/>
            <person name="Kamisugi Y."/>
            <person name="Tanahashi T."/>
            <person name="Sakakibara K."/>
            <person name="Fujita T."/>
            <person name="Oishi K."/>
            <person name="Shin-I T."/>
            <person name="Kuroki Y."/>
            <person name="Toyoda A."/>
            <person name="Suzuki Y."/>
            <person name="Hashimoto A."/>
            <person name="Yamaguchi K."/>
            <person name="Sugano A."/>
            <person name="Kohara Y."/>
            <person name="Fujiyama A."/>
            <person name="Anterola A."/>
            <person name="Aoki S."/>
            <person name="Ashton N."/>
            <person name="Barbazuk W.B."/>
            <person name="Barker E."/>
            <person name="Bennetzen J."/>
            <person name="Bezanilla M."/>
            <person name="Blankenship R."/>
            <person name="Cho S.H."/>
            <person name="Dutcher S."/>
            <person name="Estelle M."/>
            <person name="Fawcett J.A."/>
            <person name="Gundlach H."/>
            <person name="Hanada K."/>
            <person name="Heyl A."/>
            <person name="Hicks K.A."/>
            <person name="Hugh J."/>
            <person name="Lohr M."/>
            <person name="Mayer K."/>
            <person name="Melkozernov A."/>
            <person name="Murata T."/>
            <person name="Nelson D."/>
            <person name="Pils B."/>
            <person name="Prigge M."/>
            <person name="Reiss B."/>
            <person name="Renner T."/>
            <person name="Rombauts S."/>
            <person name="Rushton P."/>
            <person name="Sanderfoot A."/>
            <person name="Schween G."/>
            <person name="Shiu S.-H."/>
            <person name="Stueber K."/>
            <person name="Theodoulou F.L."/>
            <person name="Tu H."/>
            <person name="Van de Peer Y."/>
            <person name="Verrier P.J."/>
            <person name="Waters E."/>
            <person name="Wood A."/>
            <person name="Yang L."/>
            <person name="Cove D."/>
            <person name="Cuming A."/>
            <person name="Hasebe M."/>
            <person name="Lucas S."/>
            <person name="Mishler D.B."/>
            <person name="Reski R."/>
            <person name="Grigoriev I."/>
            <person name="Quatrano R.S."/>
            <person name="Boore J.L."/>
        </authorList>
    </citation>
    <scope>NUCLEOTIDE SEQUENCE [LARGE SCALE GENOMIC DNA]</scope>
    <source>
        <strain evidence="5 6">cv. Gransden 2004</strain>
    </source>
</reference>
<dbReference type="Proteomes" id="UP000006727">
    <property type="component" value="Chromosome 6"/>
</dbReference>
<dbReference type="InterPro" id="IPR045234">
    <property type="entry name" value="Unkempt-like"/>
</dbReference>
<dbReference type="PANTHER" id="PTHR14493">
    <property type="entry name" value="UNKEMPT FAMILY MEMBER"/>
    <property type="match status" value="1"/>
</dbReference>
<keyword evidence="6" id="KW-1185">Reference proteome</keyword>